<sequence length="546" mass="60519">MKPKDSVDLESILKEIGDFGRYQIQTYCLILIPILFSAVYNSQYIFAAGATPHRCTVPECEADPPNFGTNGWGLWAFPESGGQCERFPSVGEECTLGNFIQNQTVACSSWIYENDNTIVSEFDLACREWKRTLVGTIHSAGLFAALPITAYVSDTFGRRTAFILTAVSAGVAGVIRAFSPNYIMYLVMEFLDATVGSGVYSTGFILGLEMVGLNHRVLGGNVISSTFALGQVLVALVAWGIPYWRTLTLVIYAPSILFFVYYFFLEESVRWLLSKGNKKEAARIIFKAAAMNKKKLSVETVKMLTDDPKGEEETGPKKVTQSDPVEHESKSSIFMQVIRSKVIMVRLIICSFWWITLTFIYYGLSINSVSLAGNSYVNYILTSLVEIPGYCASVLTLDRFGRKSSIMTAFFICAISLITLPFIPSHIIWMQTVLNMIGKLCISMAFSSIYIYTAELFPTQTRHGLLGTCSMFGRIGSLVAPQTPLLMQYMESLPYLIFGVMAACSGLLMLLTPETLKTKLPDTVHQAENIAVAPRTKRNTTDIIAE</sequence>
<evidence type="ECO:0000313" key="2">
    <source>
        <dbReference type="Proteomes" id="UP000824533"/>
    </source>
</evidence>
<dbReference type="Proteomes" id="UP000824533">
    <property type="component" value="Linkage Group LG02"/>
</dbReference>
<proteinExistence type="predicted"/>
<organism evidence="1 2">
    <name type="scientific">Dendrolimus kikuchii</name>
    <dbReference type="NCBI Taxonomy" id="765133"/>
    <lineage>
        <taxon>Eukaryota</taxon>
        <taxon>Metazoa</taxon>
        <taxon>Ecdysozoa</taxon>
        <taxon>Arthropoda</taxon>
        <taxon>Hexapoda</taxon>
        <taxon>Insecta</taxon>
        <taxon>Pterygota</taxon>
        <taxon>Neoptera</taxon>
        <taxon>Endopterygota</taxon>
        <taxon>Lepidoptera</taxon>
        <taxon>Glossata</taxon>
        <taxon>Ditrysia</taxon>
        <taxon>Bombycoidea</taxon>
        <taxon>Lasiocampidae</taxon>
        <taxon>Dendrolimus</taxon>
    </lineage>
</organism>
<keyword evidence="2" id="KW-1185">Reference proteome</keyword>
<dbReference type="EMBL" id="CM034388">
    <property type="protein sequence ID" value="KAJ0183552.1"/>
    <property type="molecule type" value="Genomic_DNA"/>
</dbReference>
<evidence type="ECO:0000313" key="1">
    <source>
        <dbReference type="EMBL" id="KAJ0183552.1"/>
    </source>
</evidence>
<reference evidence="1 2" key="1">
    <citation type="journal article" date="2021" name="Front. Genet.">
        <title>Chromosome-Level Genome Assembly Reveals Significant Gene Expansion in the Toll and IMD Signaling Pathways of Dendrolimus kikuchii.</title>
        <authorList>
            <person name="Zhou J."/>
            <person name="Wu P."/>
            <person name="Xiong Z."/>
            <person name="Liu N."/>
            <person name="Zhao N."/>
            <person name="Ji M."/>
            <person name="Qiu Y."/>
            <person name="Yang B."/>
        </authorList>
    </citation>
    <scope>NUCLEOTIDE SEQUENCE [LARGE SCALE GENOMIC DNA]</scope>
    <source>
        <strain evidence="1">Ann1</strain>
    </source>
</reference>
<accession>A0ACC1DIV5</accession>
<gene>
    <name evidence="1" type="ORF">K1T71_001528</name>
</gene>
<protein>
    <submittedName>
        <fullName evidence="1">Uncharacterized protein</fullName>
    </submittedName>
</protein>
<name>A0ACC1DIV5_9NEOP</name>
<comment type="caution">
    <text evidence="1">The sequence shown here is derived from an EMBL/GenBank/DDBJ whole genome shotgun (WGS) entry which is preliminary data.</text>
</comment>